<dbReference type="InterPro" id="IPR021740">
    <property type="entry name" value="Velvet"/>
</dbReference>
<feature type="compositionally biased region" description="Low complexity" evidence="7">
    <location>
        <begin position="154"/>
        <end position="168"/>
    </location>
</feature>
<evidence type="ECO:0000256" key="3">
    <source>
        <dbReference type="ARBA" id="ARBA00023015"/>
    </source>
</evidence>
<keyword evidence="10" id="KW-1185">Reference proteome</keyword>
<evidence type="ECO:0000313" key="9">
    <source>
        <dbReference type="EMBL" id="CCH43811.1"/>
    </source>
</evidence>
<evidence type="ECO:0000259" key="8">
    <source>
        <dbReference type="PROSITE" id="PS51821"/>
    </source>
</evidence>
<dbReference type="InterPro" id="IPR038491">
    <property type="entry name" value="Velvet_dom_sf"/>
</dbReference>
<keyword evidence="5" id="KW-0539">Nucleus</keyword>
<comment type="similarity">
    <text evidence="6">Belongs to the velvet family. VelB subfamily.</text>
</comment>
<dbReference type="InParanoid" id="K0KLG2"/>
<feature type="domain" description="Velvet" evidence="8">
    <location>
        <begin position="5"/>
        <end position="265"/>
    </location>
</feature>
<dbReference type="HOGENOM" id="CLU_022491_0_0_1"/>
<proteinExistence type="inferred from homology"/>
<dbReference type="PANTHER" id="PTHR33572">
    <property type="entry name" value="SPORE DEVELOPMENT REGULATOR VOSA"/>
    <property type="match status" value="1"/>
</dbReference>
<evidence type="ECO:0000313" key="10">
    <source>
        <dbReference type="Proteomes" id="UP000009328"/>
    </source>
</evidence>
<reference evidence="9 10" key="1">
    <citation type="journal article" date="2012" name="Eukaryot. Cell">
        <title>Draft genome sequence of Wickerhamomyces ciferrii NRRL Y-1031 F-60-10.</title>
        <authorList>
            <person name="Schneider J."/>
            <person name="Andrea H."/>
            <person name="Blom J."/>
            <person name="Jaenicke S."/>
            <person name="Ruckert C."/>
            <person name="Schorsch C."/>
            <person name="Szczepanowski R."/>
            <person name="Farwick M."/>
            <person name="Goesmann A."/>
            <person name="Puhler A."/>
            <person name="Schaffer S."/>
            <person name="Tauch A."/>
            <person name="Kohler T."/>
            <person name="Brinkrolf K."/>
        </authorList>
    </citation>
    <scope>NUCLEOTIDE SEQUENCE [LARGE SCALE GENOMIC DNA]</scope>
    <source>
        <strain evidence="10">ATCC 14091 / BCRC 22168 / CBS 111 / JCM 3599 / NBRC 0793 / NRRL Y-1031 F-60-10</strain>
    </source>
</reference>
<feature type="compositionally biased region" description="Polar residues" evidence="7">
    <location>
        <begin position="85"/>
        <end position="95"/>
    </location>
</feature>
<dbReference type="GO" id="GO:0030435">
    <property type="term" value="P:sporulation resulting in formation of a cellular spore"/>
    <property type="evidence" value="ECO:0007669"/>
    <property type="project" value="UniProtKB-KW"/>
</dbReference>
<organism evidence="9 10">
    <name type="scientific">Wickerhamomyces ciferrii (strain ATCC 14091 / BCRC 22168 / CBS 111 / JCM 3599 / NBRC 0793 / NRRL Y-1031 F-60-10)</name>
    <name type="common">Yeast</name>
    <name type="synonym">Pichia ciferrii</name>
    <dbReference type="NCBI Taxonomy" id="1206466"/>
    <lineage>
        <taxon>Eukaryota</taxon>
        <taxon>Fungi</taxon>
        <taxon>Dikarya</taxon>
        <taxon>Ascomycota</taxon>
        <taxon>Saccharomycotina</taxon>
        <taxon>Saccharomycetes</taxon>
        <taxon>Phaffomycetales</taxon>
        <taxon>Wickerhamomycetaceae</taxon>
        <taxon>Wickerhamomyces</taxon>
    </lineage>
</organism>
<comment type="caution">
    <text evidence="9">The sequence shown here is derived from an EMBL/GenBank/DDBJ whole genome shotgun (WGS) entry which is preliminary data.</text>
</comment>
<evidence type="ECO:0000256" key="4">
    <source>
        <dbReference type="ARBA" id="ARBA00023163"/>
    </source>
</evidence>
<evidence type="ECO:0000256" key="1">
    <source>
        <dbReference type="ARBA" id="ARBA00004123"/>
    </source>
</evidence>
<evidence type="ECO:0000256" key="6">
    <source>
        <dbReference type="ARBA" id="ARBA00038045"/>
    </source>
</evidence>
<dbReference type="InterPro" id="IPR037525">
    <property type="entry name" value="Velvet_dom"/>
</dbReference>
<feature type="region of interest" description="Disordered" evidence="7">
    <location>
        <begin position="85"/>
        <end position="174"/>
    </location>
</feature>
<comment type="subcellular location">
    <subcellularLocation>
        <location evidence="1">Nucleus</location>
    </subcellularLocation>
</comment>
<accession>K0KLG2</accession>
<dbReference type="Gene3D" id="2.60.40.3960">
    <property type="entry name" value="Velvet domain"/>
    <property type="match status" value="1"/>
</dbReference>
<keyword evidence="4" id="KW-0804">Transcription</keyword>
<dbReference type="AlphaFoldDB" id="K0KLG2"/>
<name>K0KLG2_WICCF</name>
<keyword evidence="3" id="KW-0805">Transcription regulation</keyword>
<dbReference type="Proteomes" id="UP000009328">
    <property type="component" value="Unassembled WGS sequence"/>
</dbReference>
<sequence>MTVSTGRYRFELDIAQQPIRARMCGLGDKDRRQISPPPFVKLLVFDKDSNQPVNIDDVDISSFVIVVELWSPDEKEDLSLNQNIITEDSNPSSPVDQDKPPMIQNDAKPSELTTTTAVNNDTTATTTTSTTPISATAMDDHSRSYPKPNPQPVQSQQRSSSGSESEGSIGDIPTRNLIGNLVTNAFKLFDEHNNRGIWFILHDLSVRIEGEFKLKLSFVDLNTDEMIYKFSDSFKVYSAKKFPGVVDSSHLGRVFASQGVKIPIRRDTKDHN</sequence>
<dbReference type="GO" id="GO:0005634">
    <property type="term" value="C:nucleus"/>
    <property type="evidence" value="ECO:0007669"/>
    <property type="project" value="UniProtKB-SubCell"/>
</dbReference>
<dbReference type="Pfam" id="PF11754">
    <property type="entry name" value="Velvet"/>
    <property type="match status" value="1"/>
</dbReference>
<protein>
    <recommendedName>
        <fullName evidence="8">Velvet domain-containing protein</fullName>
    </recommendedName>
</protein>
<gene>
    <name evidence="9" type="ORF">BN7_3365</name>
</gene>
<dbReference type="STRING" id="1206466.K0KLG2"/>
<evidence type="ECO:0000256" key="2">
    <source>
        <dbReference type="ARBA" id="ARBA00022969"/>
    </source>
</evidence>
<dbReference type="eggNOG" id="ENOG502S1B4">
    <property type="taxonomic scope" value="Eukaryota"/>
</dbReference>
<dbReference type="PROSITE" id="PS51821">
    <property type="entry name" value="VELVET"/>
    <property type="match status" value="1"/>
</dbReference>
<dbReference type="EMBL" id="CAIF01000090">
    <property type="protein sequence ID" value="CCH43811.1"/>
    <property type="molecule type" value="Genomic_DNA"/>
</dbReference>
<evidence type="ECO:0000256" key="7">
    <source>
        <dbReference type="SAM" id="MobiDB-lite"/>
    </source>
</evidence>
<evidence type="ECO:0000256" key="5">
    <source>
        <dbReference type="ARBA" id="ARBA00023242"/>
    </source>
</evidence>
<dbReference type="PANTHER" id="PTHR33572:SF3">
    <property type="entry name" value="VELVET COMPLEX SUBUNIT B"/>
    <property type="match status" value="1"/>
</dbReference>
<keyword evidence="2" id="KW-0749">Sporulation</keyword>
<feature type="compositionally biased region" description="Low complexity" evidence="7">
    <location>
        <begin position="113"/>
        <end position="137"/>
    </location>
</feature>